<feature type="compositionally biased region" description="Basic residues" evidence="1">
    <location>
        <begin position="172"/>
        <end position="184"/>
    </location>
</feature>
<evidence type="ECO:0000256" key="1">
    <source>
        <dbReference type="SAM" id="MobiDB-lite"/>
    </source>
</evidence>
<protein>
    <submittedName>
        <fullName evidence="2">Uncharacterized protein</fullName>
    </submittedName>
</protein>
<dbReference type="Proteomes" id="UP001408789">
    <property type="component" value="Unassembled WGS sequence"/>
</dbReference>
<feature type="region of interest" description="Disordered" evidence="1">
    <location>
        <begin position="1"/>
        <end position="33"/>
    </location>
</feature>
<evidence type="ECO:0000313" key="3">
    <source>
        <dbReference type="Proteomes" id="UP001408789"/>
    </source>
</evidence>
<proteinExistence type="predicted"/>
<dbReference type="EMBL" id="JBCNJP010000021">
    <property type="protein sequence ID" value="KAK9059296.1"/>
    <property type="molecule type" value="Genomic_DNA"/>
</dbReference>
<feature type="compositionally biased region" description="Basic residues" evidence="1">
    <location>
        <begin position="96"/>
        <end position="107"/>
    </location>
</feature>
<feature type="compositionally biased region" description="Basic residues" evidence="1">
    <location>
        <begin position="64"/>
        <end position="80"/>
    </location>
</feature>
<gene>
    <name evidence="2" type="ORF">SSX86_021915</name>
</gene>
<accession>A0AAP0GRW0</accession>
<feature type="region of interest" description="Disordered" evidence="1">
    <location>
        <begin position="148"/>
        <end position="242"/>
    </location>
</feature>
<dbReference type="AlphaFoldDB" id="A0AAP0GRW0"/>
<reference evidence="2 3" key="1">
    <citation type="submission" date="2024-04" db="EMBL/GenBank/DDBJ databases">
        <title>The reference genome of an endangered Asteraceae, Deinandra increscens subsp. villosa, native to the Central Coast of California.</title>
        <authorList>
            <person name="Guilliams M."/>
            <person name="Hasenstab-Lehman K."/>
            <person name="Meyer R."/>
            <person name="Mcevoy S."/>
        </authorList>
    </citation>
    <scope>NUCLEOTIDE SEQUENCE [LARGE SCALE GENOMIC DNA]</scope>
    <source>
        <tissue evidence="2">Leaf</tissue>
    </source>
</reference>
<feature type="compositionally biased region" description="Basic and acidic residues" evidence="1">
    <location>
        <begin position="185"/>
        <end position="221"/>
    </location>
</feature>
<feature type="compositionally biased region" description="Basic and acidic residues" evidence="1">
    <location>
        <begin position="81"/>
        <end position="90"/>
    </location>
</feature>
<evidence type="ECO:0000313" key="2">
    <source>
        <dbReference type="EMBL" id="KAK9059296.1"/>
    </source>
</evidence>
<feature type="compositionally biased region" description="Basic and acidic residues" evidence="1">
    <location>
        <begin position="14"/>
        <end position="33"/>
    </location>
</feature>
<sequence>MNANQKFEQIWGFRRNDDSSSDESKSNFEIGKDQEKFSLIPGLVSPEIDGVSETENQHVQAEKKPKRTRIAQKKEKKNKKEVKSKPKKDSCASSNIKKRGNTISKKKSKFISQMTVSDEFRIFTESILDDLRVARETMFAKMRKEMDQLVNSKLHSRSKKQKGSGGNATKKPNQKPRARKPTKMKQKDELPASKGPDCPREQVKNEKPQDPSSKKPKDPSSKKPKNPSSRNPKDPSSKNPTLIDSCAEKLIHTNAPNQLITSSYLSLPLVSSNDKKNPILTDSCAKKPIFTNAPDQIVTSSYLTLPFVISNDTSLKLERGNYSGIQGEERFRSYGHNNAESSCVGNGYPIGLNQPQRFDNSNHFGILNRAVQEFSHDGSLLGTRMINGGGLRYSAGLSGHGIPNHLASSGFRGLYPN</sequence>
<feature type="region of interest" description="Disordered" evidence="1">
    <location>
        <begin position="48"/>
        <end position="107"/>
    </location>
</feature>
<name>A0AAP0GRW0_9ASTR</name>
<comment type="caution">
    <text evidence="2">The sequence shown here is derived from an EMBL/GenBank/DDBJ whole genome shotgun (WGS) entry which is preliminary data.</text>
</comment>
<organism evidence="2 3">
    <name type="scientific">Deinandra increscens subsp. villosa</name>
    <dbReference type="NCBI Taxonomy" id="3103831"/>
    <lineage>
        <taxon>Eukaryota</taxon>
        <taxon>Viridiplantae</taxon>
        <taxon>Streptophyta</taxon>
        <taxon>Embryophyta</taxon>
        <taxon>Tracheophyta</taxon>
        <taxon>Spermatophyta</taxon>
        <taxon>Magnoliopsida</taxon>
        <taxon>eudicotyledons</taxon>
        <taxon>Gunneridae</taxon>
        <taxon>Pentapetalae</taxon>
        <taxon>asterids</taxon>
        <taxon>campanulids</taxon>
        <taxon>Asterales</taxon>
        <taxon>Asteraceae</taxon>
        <taxon>Asteroideae</taxon>
        <taxon>Heliantheae alliance</taxon>
        <taxon>Madieae</taxon>
        <taxon>Madiinae</taxon>
        <taxon>Deinandra</taxon>
    </lineage>
</organism>
<keyword evidence="3" id="KW-1185">Reference proteome</keyword>